<dbReference type="SUPFAM" id="SSF81822">
    <property type="entry name" value="RuBisCo LSMT C-terminal, substrate-binding domain"/>
    <property type="match status" value="1"/>
</dbReference>
<dbReference type="Gene3D" id="3.90.1410.10">
    <property type="entry name" value="set domain protein methyltransferase, domain 1"/>
    <property type="match status" value="1"/>
</dbReference>
<protein>
    <recommendedName>
        <fullName evidence="4">protein-histidine N-methyltransferase</fullName>
        <ecNumber evidence="4">2.1.1.85</ecNumber>
    </recommendedName>
</protein>
<dbReference type="GO" id="GO:0016279">
    <property type="term" value="F:protein-lysine N-methyltransferase activity"/>
    <property type="evidence" value="ECO:0007669"/>
    <property type="project" value="TreeGrafter"/>
</dbReference>
<keyword evidence="7" id="KW-1185">Reference proteome</keyword>
<dbReference type="PROSITE" id="PS50280">
    <property type="entry name" value="SET"/>
    <property type="match status" value="1"/>
</dbReference>
<comment type="catalytic activity">
    <reaction evidence="4">
        <text>L-histidyl-[protein] + S-adenosyl-L-methionine = N(tele)-methyl-L-histidyl-[protein] + S-adenosyl-L-homocysteine + H(+)</text>
        <dbReference type="Rhea" id="RHEA:19369"/>
        <dbReference type="Rhea" id="RHEA-COMP:9745"/>
        <dbReference type="Rhea" id="RHEA-COMP:11600"/>
        <dbReference type="ChEBI" id="CHEBI:15378"/>
        <dbReference type="ChEBI" id="CHEBI:16367"/>
        <dbReference type="ChEBI" id="CHEBI:29979"/>
        <dbReference type="ChEBI" id="CHEBI:57856"/>
        <dbReference type="ChEBI" id="CHEBI:59789"/>
        <dbReference type="EC" id="2.1.1.85"/>
    </reaction>
</comment>
<comment type="similarity">
    <text evidence="4">Belongs to the class V-like SAM-binding methyltransferase superfamily. SETD3 actin-histidine methyltransferase family.</text>
</comment>
<dbReference type="SUPFAM" id="SSF82199">
    <property type="entry name" value="SET domain"/>
    <property type="match status" value="1"/>
</dbReference>
<dbReference type="InterPro" id="IPR044428">
    <property type="entry name" value="SETD3_SET"/>
</dbReference>
<proteinExistence type="inferred from homology"/>
<sequence>MTQTSDSRKKIEQEETVIRQVGVLFEQVLSRPPPNNVVELWKEHLAIREKLDKIAELQSQLSDTNVLLSKPRSPESIEKLLKWADHMGIVRKNVEIKESDDFGLELRASAEIKKDDAVIQVPRNAILSLDLARKTAMLKKAFEKDPIVRGMGNVGLALFLCGQFLNGENSKWSTYISVLPTTLTTPLFYDRDQLLQLKPSPLFEEALMFYRTITRQFSYFLVSVAKNRVFENVRKTKTEHANMDPPVLYNTPFTVSNFTLNLYLWAVGIVTTRVNMIPSESETTEKNERIMVPALIPVFDMANHDFDALASDDAVCFSVEDDLAMLVSAKDVKKGDSVSMFYGRRSNGDHLLHNGFVPRGENPSDYYKLKIGIPKTDKALNAKQALISAFAPSNWMQSNIFHFDLINNPEHPFPEELEKFAQVFTLDDPNAKFELTTEQRKKALEFLKTRFSLLESSYGKEELSVDLPGIPGDIARLKASEREILRNSRIYCENLLSKLS</sequence>
<keyword evidence="3 4" id="KW-0949">S-adenosyl-L-methionine</keyword>
<dbReference type="OrthoDB" id="441812at2759"/>
<comment type="caution">
    <text evidence="6">The sequence shown here is derived from an EMBL/GenBank/DDBJ whole genome shotgun (WGS) entry which is preliminary data.</text>
</comment>
<dbReference type="PANTHER" id="PTHR13271">
    <property type="entry name" value="UNCHARACTERIZED PUTATIVE METHYLTRANSFERASE"/>
    <property type="match status" value="1"/>
</dbReference>
<organism evidence="6 7">
    <name type="scientific">Caenorhabditis auriculariae</name>
    <dbReference type="NCBI Taxonomy" id="2777116"/>
    <lineage>
        <taxon>Eukaryota</taxon>
        <taxon>Metazoa</taxon>
        <taxon>Ecdysozoa</taxon>
        <taxon>Nematoda</taxon>
        <taxon>Chromadorea</taxon>
        <taxon>Rhabditida</taxon>
        <taxon>Rhabditina</taxon>
        <taxon>Rhabditomorpha</taxon>
        <taxon>Rhabditoidea</taxon>
        <taxon>Rhabditidae</taxon>
        <taxon>Peloderinae</taxon>
        <taxon>Caenorhabditis</taxon>
    </lineage>
</organism>
<feature type="domain" description="SET" evidence="5">
    <location>
        <begin position="92"/>
        <end position="343"/>
    </location>
</feature>
<dbReference type="InterPro" id="IPR001214">
    <property type="entry name" value="SET_dom"/>
</dbReference>
<dbReference type="PANTHER" id="PTHR13271:SF47">
    <property type="entry name" value="ACTIN-HISTIDINE N-METHYLTRANSFERASE"/>
    <property type="match status" value="1"/>
</dbReference>
<keyword evidence="2 4" id="KW-0808">Transferase</keyword>
<dbReference type="AlphaFoldDB" id="A0A8S1H5B3"/>
<dbReference type="CDD" id="cd19176">
    <property type="entry name" value="SET_SETD3"/>
    <property type="match status" value="1"/>
</dbReference>
<name>A0A8S1H5B3_9PELO</name>
<dbReference type="EMBL" id="CAJGYM010000008">
    <property type="protein sequence ID" value="CAD6188630.1"/>
    <property type="molecule type" value="Genomic_DNA"/>
</dbReference>
<evidence type="ECO:0000313" key="7">
    <source>
        <dbReference type="Proteomes" id="UP000835052"/>
    </source>
</evidence>
<evidence type="ECO:0000256" key="4">
    <source>
        <dbReference type="PROSITE-ProRule" id="PRU00898"/>
    </source>
</evidence>
<keyword evidence="1 4" id="KW-0489">Methyltransferase</keyword>
<dbReference type="Gene3D" id="3.90.1420.10">
    <property type="entry name" value="Rubisco LSMT, substrate-binding domain"/>
    <property type="match status" value="1"/>
</dbReference>
<dbReference type="EC" id="2.1.1.85" evidence="4"/>
<dbReference type="InterPro" id="IPR050600">
    <property type="entry name" value="SETD3_SETD6_MTase"/>
</dbReference>
<evidence type="ECO:0000256" key="1">
    <source>
        <dbReference type="ARBA" id="ARBA00022603"/>
    </source>
</evidence>
<dbReference type="GO" id="GO:0018064">
    <property type="term" value="F:protein-L-histidine N-tele-methyltransferase activity"/>
    <property type="evidence" value="ECO:0007669"/>
    <property type="project" value="UniProtKB-EC"/>
</dbReference>
<evidence type="ECO:0000256" key="2">
    <source>
        <dbReference type="ARBA" id="ARBA00022679"/>
    </source>
</evidence>
<evidence type="ECO:0000256" key="3">
    <source>
        <dbReference type="ARBA" id="ARBA00022691"/>
    </source>
</evidence>
<dbReference type="InterPro" id="IPR046341">
    <property type="entry name" value="SET_dom_sf"/>
</dbReference>
<evidence type="ECO:0000313" key="6">
    <source>
        <dbReference type="EMBL" id="CAD6188630.1"/>
    </source>
</evidence>
<dbReference type="Proteomes" id="UP000835052">
    <property type="component" value="Unassembled WGS sequence"/>
</dbReference>
<dbReference type="InterPro" id="IPR025785">
    <property type="entry name" value="SETD3"/>
</dbReference>
<accession>A0A8S1H5B3</accession>
<reference evidence="6" key="1">
    <citation type="submission" date="2020-10" db="EMBL/GenBank/DDBJ databases">
        <authorList>
            <person name="Kikuchi T."/>
        </authorList>
    </citation>
    <scope>NUCLEOTIDE SEQUENCE</scope>
    <source>
        <strain evidence="6">NKZ352</strain>
    </source>
</reference>
<dbReference type="InterPro" id="IPR036464">
    <property type="entry name" value="Rubisco_LSMT_subst-bd_sf"/>
</dbReference>
<evidence type="ECO:0000259" key="5">
    <source>
        <dbReference type="PROSITE" id="PS50280"/>
    </source>
</evidence>
<dbReference type="PROSITE" id="PS51565">
    <property type="entry name" value="SAM_MT85_SETD3"/>
    <property type="match status" value="1"/>
</dbReference>
<dbReference type="GO" id="GO:0032259">
    <property type="term" value="P:methylation"/>
    <property type="evidence" value="ECO:0007669"/>
    <property type="project" value="UniProtKB-KW"/>
</dbReference>
<gene>
    <name evidence="6" type="ORF">CAUJ_LOCUS4549</name>
</gene>